<protein>
    <submittedName>
        <fullName evidence="2">PilZ domain-containing protein</fullName>
    </submittedName>
</protein>
<evidence type="ECO:0000313" key="2">
    <source>
        <dbReference type="EMBL" id="MCC4232459.1"/>
    </source>
</evidence>
<proteinExistence type="predicted"/>
<dbReference type="Gene3D" id="2.40.10.220">
    <property type="entry name" value="predicted glycosyltransferase like domains"/>
    <property type="match status" value="1"/>
</dbReference>
<dbReference type="RefSeq" id="WP_228226712.1">
    <property type="nucleotide sequence ID" value="NZ_JAJGNP010000004.1"/>
</dbReference>
<dbReference type="EMBL" id="JAJGNP010000004">
    <property type="protein sequence ID" value="MCC4232459.1"/>
    <property type="molecule type" value="Genomic_DNA"/>
</dbReference>
<dbReference type="Proteomes" id="UP001198830">
    <property type="component" value="Unassembled WGS sequence"/>
</dbReference>
<dbReference type="SUPFAM" id="SSF141371">
    <property type="entry name" value="PilZ domain-like"/>
    <property type="match status" value="1"/>
</dbReference>
<keyword evidence="3" id="KW-1185">Reference proteome</keyword>
<name>A0ABS8H206_9SPHN</name>
<dbReference type="Pfam" id="PF07238">
    <property type="entry name" value="PilZ"/>
    <property type="match status" value="1"/>
</dbReference>
<reference evidence="2 3" key="1">
    <citation type="submission" date="2021-10" db="EMBL/GenBank/DDBJ databases">
        <title>The diversity and Nitrogen Metabolism of Culturable Nitrate-Utilizing Bacteria Within the Oxygen Minimum Zone of the Changjiang (Yangtze River)Estuary.</title>
        <authorList>
            <person name="Zhang D."/>
            <person name="Zheng J."/>
            <person name="Liu S."/>
            <person name="He W."/>
        </authorList>
    </citation>
    <scope>NUCLEOTIDE SEQUENCE [LARGE SCALE GENOMIC DNA]</scope>
    <source>
        <strain evidence="2 3">FXH275-2</strain>
    </source>
</reference>
<sequence>MEQAVCRARAERRREQRFATEVSATLNWEGTSQPVQIRNISIYGALVSGAWLPVVGERVTLIADYLEVCGTVIWNGPDRCGLLLSHAVDPQAIVCQEHNEVSDARLLTLREILPGHYA</sequence>
<evidence type="ECO:0000313" key="3">
    <source>
        <dbReference type="Proteomes" id="UP001198830"/>
    </source>
</evidence>
<dbReference type="InterPro" id="IPR009875">
    <property type="entry name" value="PilZ_domain"/>
</dbReference>
<organism evidence="2 3">
    <name type="scientific">Sphingobium soli</name>
    <dbReference type="NCBI Taxonomy" id="1591116"/>
    <lineage>
        <taxon>Bacteria</taxon>
        <taxon>Pseudomonadati</taxon>
        <taxon>Pseudomonadota</taxon>
        <taxon>Alphaproteobacteria</taxon>
        <taxon>Sphingomonadales</taxon>
        <taxon>Sphingomonadaceae</taxon>
        <taxon>Sphingobium</taxon>
    </lineage>
</organism>
<accession>A0ABS8H206</accession>
<evidence type="ECO:0000259" key="1">
    <source>
        <dbReference type="Pfam" id="PF07238"/>
    </source>
</evidence>
<gene>
    <name evidence="2" type="ORF">LL253_07120</name>
</gene>
<comment type="caution">
    <text evidence="2">The sequence shown here is derived from an EMBL/GenBank/DDBJ whole genome shotgun (WGS) entry which is preliminary data.</text>
</comment>
<feature type="domain" description="PilZ" evidence="1">
    <location>
        <begin position="11"/>
        <end position="84"/>
    </location>
</feature>